<dbReference type="SUPFAM" id="SSF51294">
    <property type="entry name" value="Hedgehog/intein (Hint) domain"/>
    <property type="match status" value="1"/>
</dbReference>
<evidence type="ECO:0000259" key="1">
    <source>
        <dbReference type="Pfam" id="PF13403"/>
    </source>
</evidence>
<evidence type="ECO:0000313" key="3">
    <source>
        <dbReference type="Proteomes" id="UP000015480"/>
    </source>
</evidence>
<dbReference type="Proteomes" id="UP000015480">
    <property type="component" value="Chromosome"/>
</dbReference>
<dbReference type="STRING" id="1367847.JCM7686_2221"/>
<dbReference type="Pfam" id="PF13403">
    <property type="entry name" value="Hint_2"/>
    <property type="match status" value="1"/>
</dbReference>
<organism evidence="2 3">
    <name type="scientific">Paracoccus aminophilus JCM 7686</name>
    <dbReference type="NCBI Taxonomy" id="1367847"/>
    <lineage>
        <taxon>Bacteria</taxon>
        <taxon>Pseudomonadati</taxon>
        <taxon>Pseudomonadota</taxon>
        <taxon>Alphaproteobacteria</taxon>
        <taxon>Rhodobacterales</taxon>
        <taxon>Paracoccaceae</taxon>
        <taxon>Paracoccus</taxon>
    </lineage>
</organism>
<reference evidence="2 3" key="1">
    <citation type="journal article" date="2014" name="BMC Genomics">
        <title>Architecture and functions of a multipartite genome of the methylotrophic bacterium Paracoccus aminophilus JCM 7686, containing primary and secondary chromids.</title>
        <authorList>
            <person name="Dziewit L."/>
            <person name="Czarnecki J."/>
            <person name="Wibberg D."/>
            <person name="Radlinska M."/>
            <person name="Mrozek P."/>
            <person name="Szymczak M."/>
            <person name="Schluter A."/>
            <person name="Puhler A."/>
            <person name="Bartosik D."/>
        </authorList>
    </citation>
    <scope>NUCLEOTIDE SEQUENCE [LARGE SCALE GENOMIC DNA]</scope>
    <source>
        <strain evidence="2">JCM 7686</strain>
    </source>
</reference>
<dbReference type="eggNOG" id="COG2931">
    <property type="taxonomic scope" value="Bacteria"/>
</dbReference>
<protein>
    <submittedName>
        <fullName evidence="2">Hemolysin-type calcium-binding protein</fullName>
    </submittedName>
</protein>
<name>S5Y0P9_PARAH</name>
<dbReference type="HOGENOM" id="CLU_052810_1_0_5"/>
<dbReference type="Gene3D" id="2.170.16.10">
    <property type="entry name" value="Hedgehog/Intein (Hint) domain"/>
    <property type="match status" value="1"/>
</dbReference>
<accession>S5Y0P9</accession>
<dbReference type="PROSITE" id="PS50817">
    <property type="entry name" value="INTEIN_N_TER"/>
    <property type="match status" value="1"/>
</dbReference>
<sequence length="317" mass="34039">MSANHGGNEMVDITIDANGFGSFYENVGNNGTDDTVTVNIGPNFSGTVTVDSQPSDGEYDDTIVNLPPGWKLVVINLSEDGSTEDPSFKDFSYEVFDADGNSVGTLSIRSNNIQGAPCFTSGTLILAENGDIPVEDLSVGDLIFTRDNGLQTVRWKGHRSIDLSAQPHLRPIRITAGALGSGVPSSDLMVSPQHRIFVSSGIAQRMFGAREILVAAKQLIAIDGIELASEMNAVTYFHILLDRHEIVLSNGAETESLYVGIEALRSLGTNARKEILEIFPELSDRLAQPDFARPVATGRLGRKLAARHAQNGRALVS</sequence>
<gene>
    <name evidence="2" type="ORF">JCM7686_2221</name>
</gene>
<keyword evidence="3" id="KW-1185">Reference proteome</keyword>
<evidence type="ECO:0000313" key="2">
    <source>
        <dbReference type="EMBL" id="AGT09300.1"/>
    </source>
</evidence>
<dbReference type="GO" id="GO:0016539">
    <property type="term" value="P:intein-mediated protein splicing"/>
    <property type="evidence" value="ECO:0007669"/>
    <property type="project" value="InterPro"/>
</dbReference>
<dbReference type="KEGG" id="pami:JCM7686_2221"/>
<feature type="domain" description="Hedgehog/Intein (Hint)" evidence="1">
    <location>
        <begin position="117"/>
        <end position="260"/>
    </location>
</feature>
<proteinExistence type="predicted"/>
<dbReference type="InterPro" id="IPR028992">
    <property type="entry name" value="Hedgehog/Intein_dom"/>
</dbReference>
<dbReference type="EMBL" id="CP006650">
    <property type="protein sequence ID" value="AGT09300.1"/>
    <property type="molecule type" value="Genomic_DNA"/>
</dbReference>
<dbReference type="InterPro" id="IPR006141">
    <property type="entry name" value="Intein_N"/>
</dbReference>
<dbReference type="AlphaFoldDB" id="S5Y0P9"/>
<dbReference type="InterPro" id="IPR036844">
    <property type="entry name" value="Hint_dom_sf"/>
</dbReference>